<dbReference type="OrthoDB" id="9809586at2"/>
<dbReference type="Pfam" id="PF01370">
    <property type="entry name" value="Epimerase"/>
    <property type="match status" value="1"/>
</dbReference>
<dbReference type="EMBL" id="QKMR01000010">
    <property type="protein sequence ID" value="PYG87654.1"/>
    <property type="molecule type" value="Genomic_DNA"/>
</dbReference>
<name>A0A318XKM1_9FIRM</name>
<organism evidence="3 4">
    <name type="scientific">Ruminiclostridium sufflavum DSM 19573</name>
    <dbReference type="NCBI Taxonomy" id="1121337"/>
    <lineage>
        <taxon>Bacteria</taxon>
        <taxon>Bacillati</taxon>
        <taxon>Bacillota</taxon>
        <taxon>Clostridia</taxon>
        <taxon>Eubacteriales</taxon>
        <taxon>Oscillospiraceae</taxon>
        <taxon>Ruminiclostridium</taxon>
    </lineage>
</organism>
<dbReference type="RefSeq" id="WP_110462053.1">
    <property type="nucleotide sequence ID" value="NZ_QKMR01000010.1"/>
</dbReference>
<evidence type="ECO:0000313" key="3">
    <source>
        <dbReference type="EMBL" id="PYG87654.1"/>
    </source>
</evidence>
<dbReference type="InterPro" id="IPR036291">
    <property type="entry name" value="NAD(P)-bd_dom_sf"/>
</dbReference>
<evidence type="ECO:0000313" key="4">
    <source>
        <dbReference type="Proteomes" id="UP000248132"/>
    </source>
</evidence>
<gene>
    <name evidence="3" type="ORF">LY28_02026</name>
</gene>
<dbReference type="Gene3D" id="3.40.50.720">
    <property type="entry name" value="NAD(P)-binding Rossmann-like Domain"/>
    <property type="match status" value="1"/>
</dbReference>
<evidence type="ECO:0000256" key="1">
    <source>
        <dbReference type="ARBA" id="ARBA00007637"/>
    </source>
</evidence>
<dbReference type="Proteomes" id="UP000248132">
    <property type="component" value="Unassembled WGS sequence"/>
</dbReference>
<evidence type="ECO:0000259" key="2">
    <source>
        <dbReference type="Pfam" id="PF01370"/>
    </source>
</evidence>
<proteinExistence type="inferred from homology"/>
<keyword evidence="4" id="KW-1185">Reference proteome</keyword>
<dbReference type="InterPro" id="IPR001509">
    <property type="entry name" value="Epimerase_deHydtase"/>
</dbReference>
<feature type="domain" description="NAD-dependent epimerase/dehydratase" evidence="2">
    <location>
        <begin position="3"/>
        <end position="212"/>
    </location>
</feature>
<comment type="similarity">
    <text evidence="1">Belongs to the NAD(P)-dependent epimerase/dehydratase family.</text>
</comment>
<protein>
    <submittedName>
        <fullName evidence="3">Nucleoside-diphosphate-sugar epimerase</fullName>
    </submittedName>
</protein>
<sequence>MKILLIGGTGTISTAISEKLIEEKHELYLLNRCQKNISLPQGFRSICADINNEVDVAEKLSEMEFDCVADFIAFVPSQLERDYRLFNGKTKQFIFISSASAYQKPSSNYVINEGTPLANPYWEYSRSKIACEDYLMKMYREYGFPVTIVRPSHTYCKASIPLGVHGKNGSYQVIKRMLEGKPVILHGDGTSLWTMTHSLDFAKAFSGLIGNLHAIGEAVQITSDETLSWNQIYKSIANALGVDFKPFYVASDFLAKAGAFDFEGSLIGDKANSVVFDNSKLKKLVPGFQAAIRFDTGIKECVDYIMSHRDCQREDPEFDGWCDKVINALEAALNFVKESGEQNDGC</sequence>
<dbReference type="SUPFAM" id="SSF51735">
    <property type="entry name" value="NAD(P)-binding Rossmann-fold domains"/>
    <property type="match status" value="1"/>
</dbReference>
<dbReference type="PANTHER" id="PTHR43000">
    <property type="entry name" value="DTDP-D-GLUCOSE 4,6-DEHYDRATASE-RELATED"/>
    <property type="match status" value="1"/>
</dbReference>
<comment type="caution">
    <text evidence="3">The sequence shown here is derived from an EMBL/GenBank/DDBJ whole genome shotgun (WGS) entry which is preliminary data.</text>
</comment>
<dbReference type="CDD" id="cd05265">
    <property type="entry name" value="SDR_a1"/>
    <property type="match status" value="1"/>
</dbReference>
<dbReference type="AlphaFoldDB" id="A0A318XKM1"/>
<reference evidence="3 4" key="1">
    <citation type="submission" date="2018-06" db="EMBL/GenBank/DDBJ databases">
        <title>Genomic Encyclopedia of Type Strains, Phase I: the one thousand microbial genomes (KMG-I) project.</title>
        <authorList>
            <person name="Kyrpides N."/>
        </authorList>
    </citation>
    <scope>NUCLEOTIDE SEQUENCE [LARGE SCALE GENOMIC DNA]</scope>
    <source>
        <strain evidence="3 4">DSM 19573</strain>
    </source>
</reference>
<accession>A0A318XKM1</accession>